<accession>A0A1R3HLI4</accession>
<feature type="compositionally biased region" description="Basic and acidic residues" evidence="1">
    <location>
        <begin position="23"/>
        <end position="38"/>
    </location>
</feature>
<evidence type="ECO:0000313" key="3">
    <source>
        <dbReference type="Proteomes" id="UP000187203"/>
    </source>
</evidence>
<keyword evidence="3" id="KW-1185">Reference proteome</keyword>
<reference evidence="3" key="1">
    <citation type="submission" date="2013-09" db="EMBL/GenBank/DDBJ databases">
        <title>Corchorus olitorius genome sequencing.</title>
        <authorList>
            <person name="Alam M."/>
            <person name="Haque M.S."/>
            <person name="Islam M.S."/>
            <person name="Emdad E.M."/>
            <person name="Islam M.M."/>
            <person name="Ahmed B."/>
            <person name="Halim A."/>
            <person name="Hossen Q.M.M."/>
            <person name="Hossain M.Z."/>
            <person name="Ahmed R."/>
            <person name="Khan M.M."/>
            <person name="Islam R."/>
            <person name="Rashid M.M."/>
            <person name="Khan S.A."/>
            <person name="Rahman M.S."/>
            <person name="Alam M."/>
            <person name="Yahiya A.S."/>
            <person name="Khan M.S."/>
            <person name="Azam M.S."/>
            <person name="Haque T."/>
            <person name="Lashkar M.Z.H."/>
            <person name="Akhand A.I."/>
            <person name="Morshed G."/>
            <person name="Roy S."/>
            <person name="Uddin K.S."/>
            <person name="Rabeya T."/>
            <person name="Hossain A.S."/>
            <person name="Chowdhury A."/>
            <person name="Snigdha A.R."/>
            <person name="Mortoza M.S."/>
            <person name="Matin S.A."/>
            <person name="Hoque S.M.E."/>
            <person name="Islam M.K."/>
            <person name="Roy D.K."/>
            <person name="Haider R."/>
            <person name="Moosa M.M."/>
            <person name="Elias S.M."/>
            <person name="Hasan A.M."/>
            <person name="Jahan S."/>
            <person name="Shafiuddin M."/>
            <person name="Mahmood N."/>
            <person name="Shommy N.S."/>
        </authorList>
    </citation>
    <scope>NUCLEOTIDE SEQUENCE [LARGE SCALE GENOMIC DNA]</scope>
    <source>
        <strain evidence="3">cv. O-4</strain>
    </source>
</reference>
<proteinExistence type="predicted"/>
<organism evidence="2 3">
    <name type="scientific">Corchorus olitorius</name>
    <dbReference type="NCBI Taxonomy" id="93759"/>
    <lineage>
        <taxon>Eukaryota</taxon>
        <taxon>Viridiplantae</taxon>
        <taxon>Streptophyta</taxon>
        <taxon>Embryophyta</taxon>
        <taxon>Tracheophyta</taxon>
        <taxon>Spermatophyta</taxon>
        <taxon>Magnoliopsida</taxon>
        <taxon>eudicotyledons</taxon>
        <taxon>Gunneridae</taxon>
        <taxon>Pentapetalae</taxon>
        <taxon>rosids</taxon>
        <taxon>malvids</taxon>
        <taxon>Malvales</taxon>
        <taxon>Malvaceae</taxon>
        <taxon>Grewioideae</taxon>
        <taxon>Apeibeae</taxon>
        <taxon>Corchorus</taxon>
    </lineage>
</organism>
<comment type="caution">
    <text evidence="2">The sequence shown here is derived from an EMBL/GenBank/DDBJ whole genome shotgun (WGS) entry which is preliminary data.</text>
</comment>
<gene>
    <name evidence="2" type="ORF">COLO4_28341</name>
</gene>
<dbReference type="Proteomes" id="UP000187203">
    <property type="component" value="Unassembled WGS sequence"/>
</dbReference>
<feature type="region of interest" description="Disordered" evidence="1">
    <location>
        <begin position="1"/>
        <end position="38"/>
    </location>
</feature>
<dbReference type="AlphaFoldDB" id="A0A1R3HLI4"/>
<evidence type="ECO:0000256" key="1">
    <source>
        <dbReference type="SAM" id="MobiDB-lite"/>
    </source>
</evidence>
<name>A0A1R3HLI4_9ROSI</name>
<dbReference type="EMBL" id="AWUE01019856">
    <property type="protein sequence ID" value="OMO71236.1"/>
    <property type="molecule type" value="Genomic_DNA"/>
</dbReference>
<protein>
    <submittedName>
        <fullName evidence="2">Uncharacterized protein</fullName>
    </submittedName>
</protein>
<evidence type="ECO:0000313" key="2">
    <source>
        <dbReference type="EMBL" id="OMO71236.1"/>
    </source>
</evidence>
<sequence>MAKHKWQGKKEPIHKVSQNKLSKLQERKSARKKDVSANKHVVRRDGFVDYPQVSAGTQYVTLGNETREEVFEMQSYQLRMSSGRMLCLHDVLYAPGIR</sequence>